<sequence>MSVKSNEKAIEEASRALRRTSAYLAPTRSTSPVYRRTFRASHLQELQPADQQLSSSSSFIIPLGCGFSSNNGFWRALAYCNSPCLSRIRRITAFSSKSRLRPMQSERVGFFFCEEDY</sequence>
<proteinExistence type="predicted"/>
<dbReference type="Proteomes" id="UP000594263">
    <property type="component" value="Unplaced"/>
</dbReference>
<reference evidence="1" key="1">
    <citation type="submission" date="2021-01" db="UniProtKB">
        <authorList>
            <consortium name="EnsemblPlants"/>
        </authorList>
    </citation>
    <scope>IDENTIFICATION</scope>
</reference>
<keyword evidence="2" id="KW-1185">Reference proteome</keyword>
<dbReference type="AlphaFoldDB" id="A0A7N0T342"/>
<accession>A0A7N0T342</accession>
<evidence type="ECO:0000313" key="1">
    <source>
        <dbReference type="EnsemblPlants" id="Kaladp0020s0053.1.v1.1"/>
    </source>
</evidence>
<dbReference type="Gramene" id="Kaladp0020s0053.1.v1.1">
    <property type="protein sequence ID" value="Kaladp0020s0053.1.v1.1"/>
    <property type="gene ID" value="Kaladp0020s0053.v1.1"/>
</dbReference>
<evidence type="ECO:0000313" key="2">
    <source>
        <dbReference type="Proteomes" id="UP000594263"/>
    </source>
</evidence>
<protein>
    <submittedName>
        <fullName evidence="1">Uncharacterized protein</fullName>
    </submittedName>
</protein>
<name>A0A7N0T342_KALFE</name>
<organism evidence="1 2">
    <name type="scientific">Kalanchoe fedtschenkoi</name>
    <name type="common">Lavender scallops</name>
    <name type="synonym">South American air plant</name>
    <dbReference type="NCBI Taxonomy" id="63787"/>
    <lineage>
        <taxon>Eukaryota</taxon>
        <taxon>Viridiplantae</taxon>
        <taxon>Streptophyta</taxon>
        <taxon>Embryophyta</taxon>
        <taxon>Tracheophyta</taxon>
        <taxon>Spermatophyta</taxon>
        <taxon>Magnoliopsida</taxon>
        <taxon>eudicotyledons</taxon>
        <taxon>Gunneridae</taxon>
        <taxon>Pentapetalae</taxon>
        <taxon>Saxifragales</taxon>
        <taxon>Crassulaceae</taxon>
        <taxon>Kalanchoe</taxon>
    </lineage>
</organism>
<dbReference type="EnsemblPlants" id="Kaladp0020s0053.1.v1.1">
    <property type="protein sequence ID" value="Kaladp0020s0053.1.v1.1"/>
    <property type="gene ID" value="Kaladp0020s0053.v1.1"/>
</dbReference>